<organism evidence="3 4">
    <name type="scientific">Actinokineospora iranica</name>
    <dbReference type="NCBI Taxonomy" id="1271860"/>
    <lineage>
        <taxon>Bacteria</taxon>
        <taxon>Bacillati</taxon>
        <taxon>Actinomycetota</taxon>
        <taxon>Actinomycetes</taxon>
        <taxon>Pseudonocardiales</taxon>
        <taxon>Pseudonocardiaceae</taxon>
        <taxon>Actinokineospora</taxon>
    </lineage>
</organism>
<evidence type="ECO:0000313" key="4">
    <source>
        <dbReference type="Proteomes" id="UP000199501"/>
    </source>
</evidence>
<keyword evidence="1" id="KW-0732">Signal</keyword>
<sequence>MLRRRTWTRALSAVTALAAAAVVAVAVPSSASATPGFCGIAWGSLPKTASATEVGALTDVRAGRHDCYDRLVLDIRAPGSNGYRVSYVDQVTQDGSGAVVPLRGGAKLAVIAVAPAYDDSGNSTYTPVNRAELVNVAGWPTFRQVAWAGSFEGETTVGLGVRARLPFRAFVLDGPGDGSRLIVDVAHFW</sequence>
<feature type="signal peptide" evidence="1">
    <location>
        <begin position="1"/>
        <end position="33"/>
    </location>
</feature>
<dbReference type="InterPro" id="IPR056303">
    <property type="entry name" value="AMIN-like"/>
</dbReference>
<accession>A0A1G6STD6</accession>
<protein>
    <recommendedName>
        <fullName evidence="2">AMIN-like domain-containing protein</fullName>
    </recommendedName>
</protein>
<evidence type="ECO:0000256" key="1">
    <source>
        <dbReference type="SAM" id="SignalP"/>
    </source>
</evidence>
<dbReference type="OrthoDB" id="3393679at2"/>
<name>A0A1G6STD6_9PSEU</name>
<dbReference type="Pfam" id="PF24837">
    <property type="entry name" value="AMIN-like"/>
    <property type="match status" value="1"/>
</dbReference>
<reference evidence="4" key="1">
    <citation type="submission" date="2016-10" db="EMBL/GenBank/DDBJ databases">
        <authorList>
            <person name="Varghese N."/>
            <person name="Submissions S."/>
        </authorList>
    </citation>
    <scope>NUCLEOTIDE SEQUENCE [LARGE SCALE GENOMIC DNA]</scope>
    <source>
        <strain evidence="4">IBRC-M 10403</strain>
    </source>
</reference>
<keyword evidence="4" id="KW-1185">Reference proteome</keyword>
<dbReference type="Proteomes" id="UP000199501">
    <property type="component" value="Unassembled WGS sequence"/>
</dbReference>
<dbReference type="EMBL" id="FMZZ01000008">
    <property type="protein sequence ID" value="SDD20048.1"/>
    <property type="molecule type" value="Genomic_DNA"/>
</dbReference>
<evidence type="ECO:0000313" key="3">
    <source>
        <dbReference type="EMBL" id="SDD20048.1"/>
    </source>
</evidence>
<gene>
    <name evidence="3" type="ORF">SAMN05216174_108161</name>
</gene>
<dbReference type="InterPro" id="IPR006311">
    <property type="entry name" value="TAT_signal"/>
</dbReference>
<proteinExistence type="predicted"/>
<feature type="domain" description="AMIN-like" evidence="2">
    <location>
        <begin position="56"/>
        <end position="187"/>
    </location>
</feature>
<evidence type="ECO:0000259" key="2">
    <source>
        <dbReference type="Pfam" id="PF24837"/>
    </source>
</evidence>
<dbReference type="RefSeq" id="WP_091452060.1">
    <property type="nucleotide sequence ID" value="NZ_FMZZ01000008.1"/>
</dbReference>
<feature type="chain" id="PRO_5011792385" description="AMIN-like domain-containing protein" evidence="1">
    <location>
        <begin position="34"/>
        <end position="189"/>
    </location>
</feature>
<dbReference type="AlphaFoldDB" id="A0A1G6STD6"/>
<dbReference type="PROSITE" id="PS51318">
    <property type="entry name" value="TAT"/>
    <property type="match status" value="1"/>
</dbReference>